<dbReference type="InterPro" id="IPR012337">
    <property type="entry name" value="RNaseH-like_sf"/>
</dbReference>
<organism evidence="1 2">
    <name type="scientific">Siminovitchia terrae</name>
    <name type="common">Bacillus terrae</name>
    <dbReference type="NCBI Taxonomy" id="1914933"/>
    <lineage>
        <taxon>Bacteria</taxon>
        <taxon>Bacillati</taxon>
        <taxon>Bacillota</taxon>
        <taxon>Bacilli</taxon>
        <taxon>Bacillales</taxon>
        <taxon>Bacillaceae</taxon>
        <taxon>Siminovitchia</taxon>
    </lineage>
</organism>
<sequence>MKPLEDALQIVQGAKYRTTIHSDQRWHYYHRKWGKTLKDHRVFQSMSRKGNCIDNSSMENFLAY</sequence>
<evidence type="ECO:0008006" key="3">
    <source>
        <dbReference type="Google" id="ProtNLM"/>
    </source>
</evidence>
<proteinExistence type="predicted"/>
<name>A0A429X917_SIMTE</name>
<dbReference type="Proteomes" id="UP000287296">
    <property type="component" value="Unassembled WGS sequence"/>
</dbReference>
<dbReference type="AlphaFoldDB" id="A0A429X917"/>
<evidence type="ECO:0000313" key="2">
    <source>
        <dbReference type="Proteomes" id="UP000287296"/>
    </source>
</evidence>
<dbReference type="EMBL" id="QYTW02000007">
    <property type="protein sequence ID" value="RST59924.1"/>
    <property type="molecule type" value="Genomic_DNA"/>
</dbReference>
<reference evidence="1 2" key="1">
    <citation type="submission" date="2018-12" db="EMBL/GenBank/DDBJ databases">
        <authorList>
            <person name="Sun L."/>
            <person name="Chen Z."/>
        </authorList>
    </citation>
    <scope>NUCLEOTIDE SEQUENCE [LARGE SCALE GENOMIC DNA]</scope>
    <source>
        <strain evidence="1 2">LMG 29736</strain>
    </source>
</reference>
<dbReference type="OrthoDB" id="2937224at2"/>
<dbReference type="SUPFAM" id="SSF53098">
    <property type="entry name" value="Ribonuclease H-like"/>
    <property type="match status" value="1"/>
</dbReference>
<evidence type="ECO:0000313" key="1">
    <source>
        <dbReference type="EMBL" id="RST59924.1"/>
    </source>
</evidence>
<gene>
    <name evidence="1" type="ORF">D5F11_009420</name>
</gene>
<accession>A0A429X917</accession>
<protein>
    <recommendedName>
        <fullName evidence="3">Transposase</fullName>
    </recommendedName>
</protein>
<comment type="caution">
    <text evidence="1">The sequence shown here is derived from an EMBL/GenBank/DDBJ whole genome shotgun (WGS) entry which is preliminary data.</text>
</comment>